<proteinExistence type="inferred from homology"/>
<dbReference type="InterPro" id="IPR048913">
    <property type="entry name" value="BetaGal_gal-bd"/>
</dbReference>
<reference evidence="13" key="1">
    <citation type="journal article" date="2017" name="Plant J.">
        <title>The pomegranate (Punica granatum L.) genome and the genomics of punicalagin biosynthesis.</title>
        <authorList>
            <person name="Qin G."/>
            <person name="Xu C."/>
            <person name="Ming R."/>
            <person name="Tang H."/>
            <person name="Guyot R."/>
            <person name="Kramer E.M."/>
            <person name="Hu Y."/>
            <person name="Yi X."/>
            <person name="Qi Y."/>
            <person name="Xu X."/>
            <person name="Gao Z."/>
            <person name="Pan H."/>
            <person name="Jian J."/>
            <person name="Tian Y."/>
            <person name="Yue Z."/>
            <person name="Xu Y."/>
        </authorList>
    </citation>
    <scope>NUCLEOTIDE SEQUENCE [LARGE SCALE GENOMIC DNA]</scope>
    <source>
        <strain evidence="13">cv. Dabenzi</strain>
    </source>
</reference>
<evidence type="ECO:0000313" key="12">
    <source>
        <dbReference type="EMBL" id="OWM84058.1"/>
    </source>
</evidence>
<dbReference type="GO" id="GO:0005975">
    <property type="term" value="P:carbohydrate metabolic process"/>
    <property type="evidence" value="ECO:0007669"/>
    <property type="project" value="InterPro"/>
</dbReference>
<evidence type="ECO:0000256" key="9">
    <source>
        <dbReference type="RuleBase" id="RU003679"/>
    </source>
</evidence>
<dbReference type="FunFam" id="3.20.20.80:FF:000006">
    <property type="entry name" value="Beta-galactosidase"/>
    <property type="match status" value="1"/>
</dbReference>
<dbReference type="Pfam" id="PF02140">
    <property type="entry name" value="SUEL_Lectin"/>
    <property type="match status" value="1"/>
</dbReference>
<evidence type="ECO:0000256" key="6">
    <source>
        <dbReference type="ARBA" id="ARBA00022729"/>
    </source>
</evidence>
<accession>A0A218XGY6</accession>
<evidence type="ECO:0000256" key="4">
    <source>
        <dbReference type="ARBA" id="ARBA00012756"/>
    </source>
</evidence>
<dbReference type="InterPro" id="IPR001944">
    <property type="entry name" value="Glycoside_Hdrlase_35"/>
</dbReference>
<dbReference type="Pfam" id="PF01301">
    <property type="entry name" value="Glyco_hydro_35"/>
    <property type="match status" value="1"/>
</dbReference>
<evidence type="ECO:0000256" key="1">
    <source>
        <dbReference type="ARBA" id="ARBA00001412"/>
    </source>
</evidence>
<organism evidence="12 13">
    <name type="scientific">Punica granatum</name>
    <name type="common">Pomegranate</name>
    <dbReference type="NCBI Taxonomy" id="22663"/>
    <lineage>
        <taxon>Eukaryota</taxon>
        <taxon>Viridiplantae</taxon>
        <taxon>Streptophyta</taxon>
        <taxon>Embryophyta</taxon>
        <taxon>Tracheophyta</taxon>
        <taxon>Spermatophyta</taxon>
        <taxon>Magnoliopsida</taxon>
        <taxon>eudicotyledons</taxon>
        <taxon>Gunneridae</taxon>
        <taxon>Pentapetalae</taxon>
        <taxon>rosids</taxon>
        <taxon>malvids</taxon>
        <taxon>Myrtales</taxon>
        <taxon>Lythraceae</taxon>
        <taxon>Punica</taxon>
    </lineage>
</organism>
<dbReference type="InterPro" id="IPR041392">
    <property type="entry name" value="GHD"/>
</dbReference>
<dbReference type="FunFam" id="2.60.120.260:FF:000142">
    <property type="entry name" value="Beta-galactosidase"/>
    <property type="match status" value="1"/>
</dbReference>
<dbReference type="InterPro" id="IPR000922">
    <property type="entry name" value="Lectin_gal-bd_dom"/>
</dbReference>
<dbReference type="Gene3D" id="2.60.120.260">
    <property type="entry name" value="Galactose-binding domain-like"/>
    <property type="match status" value="1"/>
</dbReference>
<name>A0A218XGY6_PUNGR</name>
<dbReference type="CDD" id="cd22842">
    <property type="entry name" value="Gal_Rha_Lectin_BGal"/>
    <property type="match status" value="1"/>
</dbReference>
<dbReference type="SUPFAM" id="SSF49785">
    <property type="entry name" value="Galactose-binding domain-like"/>
    <property type="match status" value="2"/>
</dbReference>
<dbReference type="SUPFAM" id="SSF51445">
    <property type="entry name" value="(Trans)glycosidases"/>
    <property type="match status" value="1"/>
</dbReference>
<dbReference type="GO" id="GO:0004565">
    <property type="term" value="F:beta-galactosidase activity"/>
    <property type="evidence" value="ECO:0007669"/>
    <property type="project" value="UniProtKB-EC"/>
</dbReference>
<gene>
    <name evidence="12" type="ORF">CDL15_Pgr009305</name>
</gene>
<dbReference type="InterPro" id="IPR017853">
    <property type="entry name" value="GH"/>
</dbReference>
<sequence length="826" mass="90868">MTTSKFLATSLGVIVFLCLCSSWASGTTVSYDKNALIIDGQRRIINSGSIHYPRSLPEMWPDLIKKAKDGGLDAVESYVFWDVHEPRKGQYDFTGRANIIKFFKLVQQAGLYGILRIGPYVSAEWNYGGFPMWLHNVPGIQLRTNNEVYKKEMQTFTTKIVNMFKEAKLFAPQGGPIILTQIENGYGNIMDQYGAMGKEYIQWCAEFAESLKVGVPWIMCQQHDAPKNMIDTCNGYYCDTFNPSDPNAPKMFTENFVGGPTKWGDRVPHRPAEDVAFAVASFFQAGGVLQNYYMYHGGTNFGRTSGGPYITTSYDYDAPINEYGMVNQPKWGHLRNLHAALKRGENLLTSGNSTNKQLDNGVTLTTYTNSSGGRFCFLSNPSTNATANVDLQQDGKYNLPPWSVSILIGCNLEIYNTARVNAQTSITGYNPTSINNASSVLSWSWTPEPKTAQRGKAFEFNAPKLLDQKEAAVDASDYLWYSTSVDIKDASWTNLTLHVNTSGDVLHGYVNGQPLGGGFVFERPVSLKLGKNTIYLLSVTVGFPNYGAFFELTPVGLAGGPVQLVNGNATIDLSSNSWSYKVALNGELAQLYSPNTSSKVVWQTNEVPILSPLTWYKARFQAPAGTDPVVLDLQGMKKGQAWVNGISIGRYWMSVEAKADGCSENCNYRGNYSPEKCLTNCGEPTQSWQDSYPLNLDWYHVPRSLIKKGVNTLVLFEEFGGDPTKVNFETVVVTSACAKVPQGGTLELSCLSGHTMSEIRFASYGNPQGSCRNFSSRTCESATSKSVVQEACLGKQWCSVPVSDANLGSSGCTFTVPWLAVEAVCQ</sequence>
<dbReference type="Pfam" id="PF21467">
    <property type="entry name" value="BetaGal_gal-bd"/>
    <property type="match status" value="1"/>
</dbReference>
<dbReference type="GO" id="GO:0030246">
    <property type="term" value="F:carbohydrate binding"/>
    <property type="evidence" value="ECO:0007669"/>
    <property type="project" value="InterPro"/>
</dbReference>
<comment type="catalytic activity">
    <reaction evidence="1">
        <text>Hydrolysis of terminal non-reducing beta-D-galactose residues in beta-D-galactosides.</text>
        <dbReference type="EC" id="3.2.1.23"/>
    </reaction>
</comment>
<evidence type="ECO:0000313" key="13">
    <source>
        <dbReference type="Proteomes" id="UP000197138"/>
    </source>
</evidence>
<keyword evidence="7" id="KW-0378">Hydrolase</keyword>
<dbReference type="EMBL" id="MTKT01001802">
    <property type="protein sequence ID" value="OWM84058.1"/>
    <property type="molecule type" value="Genomic_DNA"/>
</dbReference>
<evidence type="ECO:0000259" key="11">
    <source>
        <dbReference type="PROSITE" id="PS50228"/>
    </source>
</evidence>
<evidence type="ECO:0000256" key="7">
    <source>
        <dbReference type="ARBA" id="ARBA00022801"/>
    </source>
</evidence>
<dbReference type="PANTHER" id="PTHR23421">
    <property type="entry name" value="BETA-GALACTOSIDASE RELATED"/>
    <property type="match status" value="1"/>
</dbReference>
<dbReference type="Proteomes" id="UP000197138">
    <property type="component" value="Unassembled WGS sequence"/>
</dbReference>
<feature type="domain" description="SUEL-type lectin" evidence="11">
    <location>
        <begin position="740"/>
        <end position="826"/>
    </location>
</feature>
<dbReference type="Gene3D" id="2.60.120.740">
    <property type="match status" value="1"/>
</dbReference>
<evidence type="ECO:0000256" key="8">
    <source>
        <dbReference type="ARBA" id="ARBA00023295"/>
    </source>
</evidence>
<keyword evidence="8" id="KW-0326">Glycosidase</keyword>
<dbReference type="Gene3D" id="3.20.20.80">
    <property type="entry name" value="Glycosidases"/>
    <property type="match status" value="1"/>
</dbReference>
<protein>
    <recommendedName>
        <fullName evidence="4">beta-galactosidase</fullName>
        <ecNumber evidence="4">3.2.1.23</ecNumber>
    </recommendedName>
</protein>
<dbReference type="InterPro" id="IPR008979">
    <property type="entry name" value="Galactose-bd-like_sf"/>
</dbReference>
<comment type="similarity">
    <text evidence="3 9">Belongs to the glycosyl hydrolase 35 family.</text>
</comment>
<dbReference type="PROSITE" id="PS50228">
    <property type="entry name" value="SUEL_LECTIN"/>
    <property type="match status" value="1"/>
</dbReference>
<dbReference type="EC" id="3.2.1.23" evidence="4"/>
<feature type="signal peptide" evidence="10">
    <location>
        <begin position="1"/>
        <end position="26"/>
    </location>
</feature>
<dbReference type="InterPro" id="IPR031330">
    <property type="entry name" value="Gly_Hdrlase_35_cat"/>
</dbReference>
<dbReference type="AlphaFoldDB" id="A0A218XGY6"/>
<evidence type="ECO:0000256" key="3">
    <source>
        <dbReference type="ARBA" id="ARBA00009809"/>
    </source>
</evidence>
<evidence type="ECO:0000256" key="2">
    <source>
        <dbReference type="ARBA" id="ARBA00004271"/>
    </source>
</evidence>
<dbReference type="Pfam" id="PF17834">
    <property type="entry name" value="GHD"/>
    <property type="match status" value="1"/>
</dbReference>
<dbReference type="GO" id="GO:0048046">
    <property type="term" value="C:apoplast"/>
    <property type="evidence" value="ECO:0007669"/>
    <property type="project" value="UniProtKB-SubCell"/>
</dbReference>
<comment type="caution">
    <text evidence="12">The sequence shown here is derived from an EMBL/GenBank/DDBJ whole genome shotgun (WGS) entry which is preliminary data.</text>
</comment>
<evidence type="ECO:0000256" key="5">
    <source>
        <dbReference type="ARBA" id="ARBA00022523"/>
    </source>
</evidence>
<evidence type="ECO:0000256" key="10">
    <source>
        <dbReference type="SAM" id="SignalP"/>
    </source>
</evidence>
<keyword evidence="5" id="KW-0052">Apoplast</keyword>
<comment type="subcellular location">
    <subcellularLocation>
        <location evidence="2">Secreted</location>
        <location evidence="2">Extracellular space</location>
        <location evidence="2">Apoplast</location>
    </subcellularLocation>
</comment>
<dbReference type="PRINTS" id="PR00742">
    <property type="entry name" value="GLHYDRLASE35"/>
</dbReference>
<keyword evidence="6 10" id="KW-0732">Signal</keyword>
<feature type="chain" id="PRO_5012668369" description="beta-galactosidase" evidence="10">
    <location>
        <begin position="27"/>
        <end position="826"/>
    </location>
</feature>
<dbReference type="InterPro" id="IPR043159">
    <property type="entry name" value="Lectin_gal-bd_sf"/>
</dbReference>